<evidence type="ECO:0000313" key="2">
    <source>
        <dbReference type="Proteomes" id="UP000767446"/>
    </source>
</evidence>
<gene>
    <name evidence="1" type="ORF">DSM107014_08550</name>
</gene>
<dbReference type="Proteomes" id="UP000767446">
    <property type="component" value="Unassembled WGS sequence"/>
</dbReference>
<accession>A0A941JPR0</accession>
<organism evidence="1 2">
    <name type="scientific">Gomphosphaeria aponina SAG 52.96 = DSM 107014</name>
    <dbReference type="NCBI Taxonomy" id="1521640"/>
    <lineage>
        <taxon>Bacteria</taxon>
        <taxon>Bacillati</taxon>
        <taxon>Cyanobacteriota</taxon>
        <taxon>Cyanophyceae</taxon>
        <taxon>Oscillatoriophycideae</taxon>
        <taxon>Chroococcales</taxon>
        <taxon>Gomphosphaeriaceae</taxon>
        <taxon>Gomphosphaeria</taxon>
    </lineage>
</organism>
<proteinExistence type="predicted"/>
<reference evidence="1" key="1">
    <citation type="submission" date="2021-02" db="EMBL/GenBank/DDBJ databases">
        <title>Metagenome analyses of Stigonema ocellatum DSM 106950, Chlorogloea purpurea SAG 13.99 and Gomphosphaeria aponina DSM 107014.</title>
        <authorList>
            <person name="Marter P."/>
            <person name="Huang S."/>
        </authorList>
    </citation>
    <scope>NUCLEOTIDE SEQUENCE</scope>
    <source>
        <strain evidence="1">JP213</strain>
    </source>
</reference>
<dbReference type="EMBL" id="JADQBC010000048">
    <property type="protein sequence ID" value="MBR8827938.1"/>
    <property type="molecule type" value="Genomic_DNA"/>
</dbReference>
<dbReference type="AlphaFoldDB" id="A0A941JPR0"/>
<sequence length="111" mass="12953">MSIVSTCLNVEQFFNQYNWEGDELEEEVEVKEISWECLTVADFFNSHNWEGRLIVTKEEQKSDFMSLTMPVKEFLQFIVWEGGQAVDEEVQSSPKEPIYSSLKVTDLSDLF</sequence>
<protein>
    <submittedName>
        <fullName evidence="1">Uncharacterized protein</fullName>
    </submittedName>
</protein>
<name>A0A941JPR0_9CHRO</name>
<evidence type="ECO:0000313" key="1">
    <source>
        <dbReference type="EMBL" id="MBR8827938.1"/>
    </source>
</evidence>
<comment type="caution">
    <text evidence="1">The sequence shown here is derived from an EMBL/GenBank/DDBJ whole genome shotgun (WGS) entry which is preliminary data.</text>
</comment>